<proteinExistence type="predicted"/>
<organism evidence="6 7">
    <name type="scientific">Natronobacterium haloterrestre</name>
    <name type="common">Halobiforma haloterrestris</name>
    <dbReference type="NCBI Taxonomy" id="148448"/>
    <lineage>
        <taxon>Archaea</taxon>
        <taxon>Methanobacteriati</taxon>
        <taxon>Methanobacteriota</taxon>
        <taxon>Stenosarchaea group</taxon>
        <taxon>Halobacteria</taxon>
        <taxon>Halobacteriales</taxon>
        <taxon>Natrialbaceae</taxon>
        <taxon>Natronobacterium</taxon>
    </lineage>
</organism>
<dbReference type="OrthoDB" id="201221at2157"/>
<keyword evidence="3" id="KW-0547">Nucleotide-binding</keyword>
<sequence>MPIPESKFNDWHKTGADKGSKEAADKIEWLLTMDRSPVKQSDGSFTVLRQGSYKNTTHTYGSSDVDIIAKLTSAWTRDLSELDDDERELYHSHHGTPDYGYDEFADDVWQWLTKQFDSSYISWNGKAIEINSESNRLSVDVDLVPCIEHRYYTSYPGYEQGEYISGMAFEPRFSDEIIINYPTEHYKNGCDKHSNYKETVRIFKNARDYYNDHFDTFWTISAHSYGIECLIYNVPEDILKRSSRSDRFDEALTHLQNADFTEFDQVSEMEPLFGDSNTQWNTTEANELITRLREMWNDWYDKKKNAQLFH</sequence>
<name>A0A1I1KAD9_NATHA</name>
<evidence type="ECO:0000256" key="2">
    <source>
        <dbReference type="ARBA" id="ARBA00022695"/>
    </source>
</evidence>
<evidence type="ECO:0000313" key="7">
    <source>
        <dbReference type="Proteomes" id="UP000199161"/>
    </source>
</evidence>
<dbReference type="Proteomes" id="UP000199161">
    <property type="component" value="Unassembled WGS sequence"/>
</dbReference>
<dbReference type="RefSeq" id="WP_089789424.1">
    <property type="nucleotide sequence ID" value="NZ_FOKW01000011.1"/>
</dbReference>
<keyword evidence="1" id="KW-0808">Transferase</keyword>
<protein>
    <recommendedName>
        <fullName evidence="5">cGAS/DncV-like nucleotidyltransferase C-terminal helical domain-containing protein</fullName>
    </recommendedName>
</protein>
<reference evidence="7" key="1">
    <citation type="submission" date="2016-10" db="EMBL/GenBank/DDBJ databases">
        <authorList>
            <person name="Varghese N."/>
            <person name="Submissions S."/>
        </authorList>
    </citation>
    <scope>NUCLEOTIDE SEQUENCE [LARGE SCALE GENOMIC DNA]</scope>
    <source>
        <strain evidence="7">DSM 13078</strain>
    </source>
</reference>
<evidence type="ECO:0000259" key="5">
    <source>
        <dbReference type="Pfam" id="PF26305"/>
    </source>
</evidence>
<keyword evidence="4" id="KW-0051">Antiviral defense</keyword>
<dbReference type="InterPro" id="IPR058909">
    <property type="entry name" value="CD_NTase_C"/>
</dbReference>
<accession>A0A1I1KAD9</accession>
<keyword evidence="2" id="KW-0548">Nucleotidyltransferase</keyword>
<dbReference type="Pfam" id="PF26305">
    <property type="entry name" value="CD_NTase_C"/>
    <property type="match status" value="1"/>
</dbReference>
<feature type="domain" description="cGAS/DncV-like nucleotidyltransferase C-terminal helical" evidence="5">
    <location>
        <begin position="194"/>
        <end position="297"/>
    </location>
</feature>
<gene>
    <name evidence="6" type="ORF">SAMN05444422_1116</name>
</gene>
<evidence type="ECO:0000256" key="3">
    <source>
        <dbReference type="ARBA" id="ARBA00022741"/>
    </source>
</evidence>
<evidence type="ECO:0000256" key="1">
    <source>
        <dbReference type="ARBA" id="ARBA00022679"/>
    </source>
</evidence>
<dbReference type="EMBL" id="FOKW01000011">
    <property type="protein sequence ID" value="SFC57887.1"/>
    <property type="molecule type" value="Genomic_DNA"/>
</dbReference>
<evidence type="ECO:0000256" key="4">
    <source>
        <dbReference type="ARBA" id="ARBA00023118"/>
    </source>
</evidence>
<dbReference type="AlphaFoldDB" id="A0A1I1KAD9"/>
<keyword evidence="7" id="KW-1185">Reference proteome</keyword>
<evidence type="ECO:0000313" key="6">
    <source>
        <dbReference type="EMBL" id="SFC57887.1"/>
    </source>
</evidence>